<dbReference type="InterPro" id="IPR012295">
    <property type="entry name" value="TBP_dom_sf"/>
</dbReference>
<gene>
    <name evidence="2" type="ORF">LY90DRAFT_278602</name>
</gene>
<dbReference type="Gene3D" id="3.30.310.10">
    <property type="entry name" value="TATA-Binding Protein"/>
    <property type="match status" value="1"/>
</dbReference>
<dbReference type="OrthoDB" id="2147315at2759"/>
<dbReference type="InterPro" id="IPR015151">
    <property type="entry name" value="B-adaptin_app_sub_C"/>
</dbReference>
<dbReference type="GO" id="GO:0016192">
    <property type="term" value="P:vesicle-mediated transport"/>
    <property type="evidence" value="ECO:0007669"/>
    <property type="project" value="InterPro"/>
</dbReference>
<accession>A0A1Y2D4H9</accession>
<dbReference type="AlphaFoldDB" id="A0A1Y2D4H9"/>
<dbReference type="SUPFAM" id="SSF55711">
    <property type="entry name" value="Subdomain of clathrin and coatomer appendage domain"/>
    <property type="match status" value="1"/>
</dbReference>
<dbReference type="GO" id="GO:0006886">
    <property type="term" value="P:intracellular protein transport"/>
    <property type="evidence" value="ECO:0007669"/>
    <property type="project" value="InterPro"/>
</dbReference>
<dbReference type="SMART" id="SM01020">
    <property type="entry name" value="B2-adapt-app_C"/>
    <property type="match status" value="1"/>
</dbReference>
<evidence type="ECO:0000313" key="2">
    <source>
        <dbReference type="EMBL" id="ORY54209.1"/>
    </source>
</evidence>
<dbReference type="Pfam" id="PF09066">
    <property type="entry name" value="B2-adapt-app_C"/>
    <property type="match status" value="1"/>
</dbReference>
<feature type="domain" description="Beta-adaptin appendage C-terminal subdomain" evidence="1">
    <location>
        <begin position="30"/>
        <end position="141"/>
    </location>
</feature>
<sequence>MTPINNLQIAVKNNTGIYYFQTLVPIHILFVESGKLEQDEWFKNWQDNSLNEYKYNIANLNKYADIKEIVDKLQINNVFCIAERYVNNMNVLYLSVKLEQNVIFVMEMLIDQPLRNVKLSTKTAAASLVSPFQNAIEEILKS</sequence>
<dbReference type="InterPro" id="IPR009028">
    <property type="entry name" value="Coatomer/calthrin_app_sub_C"/>
</dbReference>
<protein>
    <submittedName>
        <fullName evidence="2">Subdomain of clathrin and coatomer appendage domain-containing protein</fullName>
    </submittedName>
</protein>
<comment type="caution">
    <text evidence="2">The sequence shown here is derived from an EMBL/GenBank/DDBJ whole genome shotgun (WGS) entry which is preliminary data.</text>
</comment>
<keyword evidence="3" id="KW-1185">Reference proteome</keyword>
<dbReference type="Gene3D" id="2.60.40.1150">
    <property type="match status" value="1"/>
</dbReference>
<dbReference type="STRING" id="1754190.A0A1Y2D4H9"/>
<name>A0A1Y2D4H9_9FUNG</name>
<dbReference type="InterPro" id="IPR013037">
    <property type="entry name" value="Clathrin_b-adaptin_app_Ig-like"/>
</dbReference>
<dbReference type="GO" id="GO:0030131">
    <property type="term" value="C:clathrin adaptor complex"/>
    <property type="evidence" value="ECO:0007669"/>
    <property type="project" value="InterPro"/>
</dbReference>
<evidence type="ECO:0000313" key="3">
    <source>
        <dbReference type="Proteomes" id="UP000193920"/>
    </source>
</evidence>
<evidence type="ECO:0000259" key="1">
    <source>
        <dbReference type="SMART" id="SM01020"/>
    </source>
</evidence>
<dbReference type="EMBL" id="MCOG01000087">
    <property type="protein sequence ID" value="ORY54209.1"/>
    <property type="molecule type" value="Genomic_DNA"/>
</dbReference>
<dbReference type="Proteomes" id="UP000193920">
    <property type="component" value="Unassembled WGS sequence"/>
</dbReference>
<organism evidence="2 3">
    <name type="scientific">Neocallimastix californiae</name>
    <dbReference type="NCBI Taxonomy" id="1754190"/>
    <lineage>
        <taxon>Eukaryota</taxon>
        <taxon>Fungi</taxon>
        <taxon>Fungi incertae sedis</taxon>
        <taxon>Chytridiomycota</taxon>
        <taxon>Chytridiomycota incertae sedis</taxon>
        <taxon>Neocallimastigomycetes</taxon>
        <taxon>Neocallimastigales</taxon>
        <taxon>Neocallimastigaceae</taxon>
        <taxon>Neocallimastix</taxon>
    </lineage>
</organism>
<reference evidence="2 3" key="1">
    <citation type="submission" date="2016-08" db="EMBL/GenBank/DDBJ databases">
        <title>A Parts List for Fungal Cellulosomes Revealed by Comparative Genomics.</title>
        <authorList>
            <consortium name="DOE Joint Genome Institute"/>
            <person name="Haitjema C.H."/>
            <person name="Gilmore S.P."/>
            <person name="Henske J.K."/>
            <person name="Solomon K.V."/>
            <person name="De Groot R."/>
            <person name="Kuo A."/>
            <person name="Mondo S.J."/>
            <person name="Salamov A.A."/>
            <person name="Labutti K."/>
            <person name="Zhao Z."/>
            <person name="Chiniquy J."/>
            <person name="Barry K."/>
            <person name="Brewer H.M."/>
            <person name="Purvine S.O."/>
            <person name="Wright A.T."/>
            <person name="Boxma B."/>
            <person name="Van Alen T."/>
            <person name="Hackstein J.H."/>
            <person name="Baker S.E."/>
            <person name="Grigoriev I.V."/>
            <person name="O'Malley M.A."/>
        </authorList>
    </citation>
    <scope>NUCLEOTIDE SEQUENCE [LARGE SCALE GENOMIC DNA]</scope>
    <source>
        <strain evidence="2 3">G1</strain>
    </source>
</reference>
<proteinExistence type="predicted"/>